<organism evidence="4 5">
    <name type="scientific">Kytococcus aerolatus</name>
    <dbReference type="NCBI Taxonomy" id="592308"/>
    <lineage>
        <taxon>Bacteria</taxon>
        <taxon>Bacillati</taxon>
        <taxon>Actinomycetota</taxon>
        <taxon>Actinomycetes</taxon>
        <taxon>Micrococcales</taxon>
        <taxon>Kytococcaceae</taxon>
        <taxon>Kytococcus</taxon>
    </lineage>
</organism>
<dbReference type="EMBL" id="FYEZ01000001">
    <property type="protein sequence ID" value="SNC61808.1"/>
    <property type="molecule type" value="Genomic_DNA"/>
</dbReference>
<dbReference type="SUPFAM" id="SSF53756">
    <property type="entry name" value="UDP-Glycosyltransferase/glycogen phosphorylase"/>
    <property type="match status" value="1"/>
</dbReference>
<keyword evidence="2 4" id="KW-0808">Transferase</keyword>
<accession>A0A212T706</accession>
<keyword evidence="1" id="KW-0328">Glycosyltransferase</keyword>
<evidence type="ECO:0000313" key="4">
    <source>
        <dbReference type="EMBL" id="SNC61808.1"/>
    </source>
</evidence>
<protein>
    <submittedName>
        <fullName evidence="4">Glycosyltransferase involved in cell wall bisynthesis</fullName>
    </submittedName>
</protein>
<feature type="domain" description="Glycosyltransferase subfamily 4-like N-terminal" evidence="3">
    <location>
        <begin position="21"/>
        <end position="194"/>
    </location>
</feature>
<dbReference type="RefSeq" id="WP_088817549.1">
    <property type="nucleotide sequence ID" value="NZ_FYEZ01000001.1"/>
</dbReference>
<dbReference type="InterPro" id="IPR028098">
    <property type="entry name" value="Glyco_trans_4-like_N"/>
</dbReference>
<dbReference type="Pfam" id="PF13579">
    <property type="entry name" value="Glyco_trans_4_4"/>
    <property type="match status" value="1"/>
</dbReference>
<dbReference type="GO" id="GO:0016757">
    <property type="term" value="F:glycosyltransferase activity"/>
    <property type="evidence" value="ECO:0007669"/>
    <property type="project" value="UniProtKB-KW"/>
</dbReference>
<keyword evidence="5" id="KW-1185">Reference proteome</keyword>
<evidence type="ECO:0000313" key="5">
    <source>
        <dbReference type="Proteomes" id="UP000198122"/>
    </source>
</evidence>
<evidence type="ECO:0000259" key="3">
    <source>
        <dbReference type="Pfam" id="PF13579"/>
    </source>
</evidence>
<dbReference type="Proteomes" id="UP000198122">
    <property type="component" value="Unassembled WGS sequence"/>
</dbReference>
<evidence type="ECO:0000256" key="1">
    <source>
        <dbReference type="ARBA" id="ARBA00022676"/>
    </source>
</evidence>
<dbReference type="PANTHER" id="PTHR12526:SF510">
    <property type="entry name" value="D-INOSITOL 3-PHOSPHATE GLYCOSYLTRANSFERASE"/>
    <property type="match status" value="1"/>
</dbReference>
<dbReference type="AlphaFoldDB" id="A0A212T706"/>
<dbReference type="Gene3D" id="3.40.50.2000">
    <property type="entry name" value="Glycogen Phosphorylase B"/>
    <property type="match status" value="2"/>
</dbReference>
<proteinExistence type="predicted"/>
<dbReference type="CDD" id="cd03794">
    <property type="entry name" value="GT4_WbuB-like"/>
    <property type="match status" value="1"/>
</dbReference>
<name>A0A212T706_9MICO</name>
<dbReference type="PANTHER" id="PTHR12526">
    <property type="entry name" value="GLYCOSYLTRANSFERASE"/>
    <property type="match status" value="1"/>
</dbReference>
<sequence>MKIIAVHRYFWPDTPPYASLLRSIAGRWSGDGHRVTVLSSPPSYTSSQRVEDVPRSQELDGFTVTRVPALKERGGGWRQLVNLVGFPVTIASAVARRDADVLMCSTVPQVTLGVAMAAVARLRGMSFVYHCMDLQPEIGRLSGEFAHPVVYRTLLAADTWAMRQATRIIVLSEDMAAAVRQRDETLAERVVILNNFSLPGGDEPVGSPLPPPETGTLRVVFTGNVGRFQGLDAVVDAMAQIPGETPVQLVFMGEGRAKSELVARAEGLDLPAGVEIVFLPHGSPASAKALMRSAHVGLVSLQPEVVRYAFPSKTATYAEQGLPMLVVCEGDSELAGTVVTEGLGWHAAPGDAAAIASGLMEAARELRDGIWRERHERVRRYAVAEFDAAVVLGRWSRLLDQIAEERAAHQS</sequence>
<gene>
    <name evidence="4" type="ORF">SAMN05445756_0557</name>
</gene>
<evidence type="ECO:0000256" key="2">
    <source>
        <dbReference type="ARBA" id="ARBA00022679"/>
    </source>
</evidence>
<dbReference type="OrthoDB" id="3180470at2"/>
<reference evidence="4 5" key="1">
    <citation type="submission" date="2017-06" db="EMBL/GenBank/DDBJ databases">
        <authorList>
            <person name="Kim H.J."/>
            <person name="Triplett B.A."/>
        </authorList>
    </citation>
    <scope>NUCLEOTIDE SEQUENCE [LARGE SCALE GENOMIC DNA]</scope>
    <source>
        <strain evidence="4 5">DSM 22179</strain>
    </source>
</reference>